<evidence type="ECO:0000259" key="9">
    <source>
        <dbReference type="PROSITE" id="PS52035"/>
    </source>
</evidence>
<dbReference type="GO" id="GO:0005615">
    <property type="term" value="C:extracellular space"/>
    <property type="evidence" value="ECO:0007669"/>
    <property type="project" value="TreeGrafter"/>
</dbReference>
<comment type="caution">
    <text evidence="7">Lacks conserved residue(s) required for the propagation of feature annotation.</text>
</comment>
<dbReference type="SMART" id="SM00631">
    <property type="entry name" value="Zn_pept"/>
    <property type="match status" value="1"/>
</dbReference>
<dbReference type="OrthoDB" id="3626597at2759"/>
<keyword evidence="10" id="KW-1185">Reference proteome</keyword>
<keyword evidence="4" id="KW-0378">Hydrolase</keyword>
<dbReference type="AlphaFoldDB" id="A0A6J2Y0B6"/>
<dbReference type="SUPFAM" id="SSF53187">
    <property type="entry name" value="Zn-dependent exopeptidases"/>
    <property type="match status" value="1"/>
</dbReference>
<evidence type="ECO:0000256" key="5">
    <source>
        <dbReference type="ARBA" id="ARBA00022833"/>
    </source>
</evidence>
<dbReference type="RefSeq" id="XP_030757157.1">
    <property type="nucleotide sequence ID" value="XM_030901297.1"/>
</dbReference>
<dbReference type="KEGG" id="soy:115883024"/>
<gene>
    <name evidence="11" type="primary">LOC115883024</name>
</gene>
<dbReference type="InterPro" id="IPR000834">
    <property type="entry name" value="Peptidase_M14"/>
</dbReference>
<accession>A0A6J2Y0B6</accession>
<evidence type="ECO:0000256" key="3">
    <source>
        <dbReference type="ARBA" id="ARBA00022670"/>
    </source>
</evidence>
<feature type="domain" description="Peptidase M14" evidence="9">
    <location>
        <begin position="51"/>
        <end position="411"/>
    </location>
</feature>
<dbReference type="GO" id="GO:0004181">
    <property type="term" value="F:metallocarboxypeptidase activity"/>
    <property type="evidence" value="ECO:0007669"/>
    <property type="project" value="InterPro"/>
</dbReference>
<keyword evidence="3" id="KW-0645">Protease</keyword>
<dbReference type="PANTHER" id="PTHR11705">
    <property type="entry name" value="PROTEASE FAMILY M14 CARBOXYPEPTIDASE A,B"/>
    <property type="match status" value="1"/>
</dbReference>
<comment type="similarity">
    <text evidence="2 7">Belongs to the peptidase M14 family.</text>
</comment>
<name>A0A6J2Y0B6_SITOR</name>
<comment type="cofactor">
    <cofactor evidence="1">
        <name>Zn(2+)</name>
        <dbReference type="ChEBI" id="CHEBI:29105"/>
    </cofactor>
</comment>
<feature type="region of interest" description="Disordered" evidence="8">
    <location>
        <begin position="169"/>
        <end position="214"/>
    </location>
</feature>
<feature type="compositionally biased region" description="Basic residues" evidence="8">
    <location>
        <begin position="1"/>
        <end position="16"/>
    </location>
</feature>
<dbReference type="Pfam" id="PF00246">
    <property type="entry name" value="Peptidase_M14"/>
    <property type="match status" value="1"/>
</dbReference>
<evidence type="ECO:0000313" key="11">
    <source>
        <dbReference type="RefSeq" id="XP_030757157.1"/>
    </source>
</evidence>
<keyword evidence="5" id="KW-0862">Zinc</keyword>
<evidence type="ECO:0000256" key="2">
    <source>
        <dbReference type="ARBA" id="ARBA00005988"/>
    </source>
</evidence>
<organism evidence="10 11">
    <name type="scientific">Sitophilus oryzae</name>
    <name type="common">Rice weevil</name>
    <name type="synonym">Curculio oryzae</name>
    <dbReference type="NCBI Taxonomy" id="7048"/>
    <lineage>
        <taxon>Eukaryota</taxon>
        <taxon>Metazoa</taxon>
        <taxon>Ecdysozoa</taxon>
        <taxon>Arthropoda</taxon>
        <taxon>Hexapoda</taxon>
        <taxon>Insecta</taxon>
        <taxon>Pterygota</taxon>
        <taxon>Neoptera</taxon>
        <taxon>Endopterygota</taxon>
        <taxon>Coleoptera</taxon>
        <taxon>Polyphaga</taxon>
        <taxon>Cucujiformia</taxon>
        <taxon>Curculionidae</taxon>
        <taxon>Dryophthorinae</taxon>
        <taxon>Sitophilus</taxon>
    </lineage>
</organism>
<dbReference type="Gene3D" id="3.40.630.10">
    <property type="entry name" value="Zn peptidases"/>
    <property type="match status" value="1"/>
</dbReference>
<evidence type="ECO:0000256" key="6">
    <source>
        <dbReference type="ARBA" id="ARBA00023049"/>
    </source>
</evidence>
<dbReference type="InParanoid" id="A0A6J2Y0B6"/>
<dbReference type="GO" id="GO:0006508">
    <property type="term" value="P:proteolysis"/>
    <property type="evidence" value="ECO:0007669"/>
    <property type="project" value="UniProtKB-KW"/>
</dbReference>
<feature type="compositionally biased region" description="Polar residues" evidence="8">
    <location>
        <begin position="174"/>
        <end position="183"/>
    </location>
</feature>
<dbReference type="Proteomes" id="UP000504635">
    <property type="component" value="Unplaced"/>
</dbReference>
<feature type="compositionally biased region" description="Low complexity" evidence="8">
    <location>
        <begin position="189"/>
        <end position="201"/>
    </location>
</feature>
<feature type="compositionally biased region" description="Basic and acidic residues" evidence="8">
    <location>
        <begin position="202"/>
        <end position="211"/>
    </location>
</feature>
<evidence type="ECO:0000256" key="7">
    <source>
        <dbReference type="PROSITE-ProRule" id="PRU01379"/>
    </source>
</evidence>
<dbReference type="PROSITE" id="PS52035">
    <property type="entry name" value="PEPTIDASE_M14"/>
    <property type="match status" value="1"/>
</dbReference>
<evidence type="ECO:0000313" key="10">
    <source>
        <dbReference type="Proteomes" id="UP000504635"/>
    </source>
</evidence>
<evidence type="ECO:0000256" key="8">
    <source>
        <dbReference type="SAM" id="MobiDB-lite"/>
    </source>
</evidence>
<dbReference type="GeneID" id="115883024"/>
<feature type="region of interest" description="Disordered" evidence="8">
    <location>
        <begin position="1"/>
        <end position="21"/>
    </location>
</feature>
<proteinExistence type="inferred from homology"/>
<evidence type="ECO:0000256" key="1">
    <source>
        <dbReference type="ARBA" id="ARBA00001947"/>
    </source>
</evidence>
<reference evidence="11" key="1">
    <citation type="submission" date="2025-08" db="UniProtKB">
        <authorList>
            <consortium name="RefSeq"/>
        </authorList>
    </citation>
    <scope>IDENTIFICATION</scope>
    <source>
        <tissue evidence="11">Gonads</tissue>
    </source>
</reference>
<keyword evidence="6" id="KW-0482">Metalloprotease</keyword>
<evidence type="ECO:0000256" key="4">
    <source>
        <dbReference type="ARBA" id="ARBA00022801"/>
    </source>
</evidence>
<protein>
    <submittedName>
        <fullName evidence="11">Uncharacterized protein LOC115883024</fullName>
    </submittedName>
</protein>
<dbReference type="GO" id="GO:0008270">
    <property type="term" value="F:zinc ion binding"/>
    <property type="evidence" value="ECO:0007669"/>
    <property type="project" value="InterPro"/>
</dbReference>
<dbReference type="PANTHER" id="PTHR11705:SF143">
    <property type="entry name" value="SLL0236 PROTEIN"/>
    <property type="match status" value="1"/>
</dbReference>
<sequence>MGRSKKKTKNNVRKRSSKESKDVINLKKSGDQIIVDKKQLMCRRYEKFHDNFLTYDEINEFLVKTKKSSCGKVELVEIGKSTQGRPIFMVIISSDSCITNSNEPKMGAFIQAGLNGENTVAVSNALYLIDYMAKNPNYVKIMDYYIVPCANPDSYNNFVLRENLKFNKPKSNLKKTPNCGNGTNKKETGISGSKSKASSGPKSEKNDEKKISPPPINLNLNFPVLLGINDMRNIETKDFLEKIKKWKETYLNSSPEVYSLLKTIHTYQFTIRLLISLQEGGETICYPYGFCSAIDRHTSDLSDVAKKGKSVICGRNFASGSIYDLHGLTYGSLIDFLKMDKFPGKYVYVMQVHKRCPRYNPRAGLRQLLKYGEQITNCIKIMSGCVYKFYTNMTGNKNIELNNIKFNKKFR</sequence>